<comment type="caution">
    <text evidence="5">The sequence shown here is derived from an EMBL/GenBank/DDBJ whole genome shotgun (WGS) entry which is preliminary data.</text>
</comment>
<keyword evidence="1" id="KW-0805">Transcription regulation</keyword>
<evidence type="ECO:0000256" key="3">
    <source>
        <dbReference type="ARBA" id="ARBA00023163"/>
    </source>
</evidence>
<keyword evidence="6" id="KW-1185">Reference proteome</keyword>
<evidence type="ECO:0000256" key="2">
    <source>
        <dbReference type="ARBA" id="ARBA00023125"/>
    </source>
</evidence>
<dbReference type="SMART" id="SM00342">
    <property type="entry name" value="HTH_ARAC"/>
    <property type="match status" value="1"/>
</dbReference>
<organism evidence="5 6">
    <name type="scientific">Filimonas zeae</name>
    <dbReference type="NCBI Taxonomy" id="1737353"/>
    <lineage>
        <taxon>Bacteria</taxon>
        <taxon>Pseudomonadati</taxon>
        <taxon>Bacteroidota</taxon>
        <taxon>Chitinophagia</taxon>
        <taxon>Chitinophagales</taxon>
        <taxon>Chitinophagaceae</taxon>
        <taxon>Filimonas</taxon>
    </lineage>
</organism>
<dbReference type="InterPro" id="IPR009057">
    <property type="entry name" value="Homeodomain-like_sf"/>
</dbReference>
<dbReference type="Pfam" id="PF20240">
    <property type="entry name" value="DUF6597"/>
    <property type="match status" value="1"/>
</dbReference>
<dbReference type="InterPro" id="IPR046532">
    <property type="entry name" value="DUF6597"/>
</dbReference>
<dbReference type="SUPFAM" id="SSF46689">
    <property type="entry name" value="Homeodomain-like"/>
    <property type="match status" value="1"/>
</dbReference>
<dbReference type="PANTHER" id="PTHR46796">
    <property type="entry name" value="HTH-TYPE TRANSCRIPTIONAL ACTIVATOR RHAS-RELATED"/>
    <property type="match status" value="1"/>
</dbReference>
<dbReference type="Proteomes" id="UP000627292">
    <property type="component" value="Unassembled WGS sequence"/>
</dbReference>
<dbReference type="AlphaFoldDB" id="A0A917IVF9"/>
<sequence>MYIVYTMLFKEYKPAAPLREWVECYWKFIMPARPQAPFEPVKHVFPPEGSCSLVFIKIPAISFQAIHFVGPSTRVQQVQVMPESINLGIRLKPGYSGCLHTARPYILQNSGIPVTDMPAWQSEFLSTLTLDFNSPEILDALLLQHCLPLVARPDERIARAVDAIIQQSGDITLEQLSRLCFISERQLQRLFTESTGISIKRFCQIRRLRQAIINLYVQGRSRADMTAERGFTDTAHFYKSFRNIGAYQLKQFLEHINLIDHQLL</sequence>
<evidence type="ECO:0000259" key="4">
    <source>
        <dbReference type="PROSITE" id="PS01124"/>
    </source>
</evidence>
<reference evidence="5" key="2">
    <citation type="submission" date="2020-09" db="EMBL/GenBank/DDBJ databases">
        <authorList>
            <person name="Sun Q."/>
            <person name="Zhou Y."/>
        </authorList>
    </citation>
    <scope>NUCLEOTIDE SEQUENCE</scope>
    <source>
        <strain evidence="5">CGMCC 1.15290</strain>
    </source>
</reference>
<proteinExistence type="predicted"/>
<evidence type="ECO:0000313" key="6">
    <source>
        <dbReference type="Proteomes" id="UP000627292"/>
    </source>
</evidence>
<reference evidence="5" key="1">
    <citation type="journal article" date="2014" name="Int. J. Syst. Evol. Microbiol.">
        <title>Complete genome sequence of Corynebacterium casei LMG S-19264T (=DSM 44701T), isolated from a smear-ripened cheese.</title>
        <authorList>
            <consortium name="US DOE Joint Genome Institute (JGI-PGF)"/>
            <person name="Walter F."/>
            <person name="Albersmeier A."/>
            <person name="Kalinowski J."/>
            <person name="Ruckert C."/>
        </authorList>
    </citation>
    <scope>NUCLEOTIDE SEQUENCE</scope>
    <source>
        <strain evidence="5">CGMCC 1.15290</strain>
    </source>
</reference>
<gene>
    <name evidence="5" type="ORF">GCM10011379_15070</name>
</gene>
<name>A0A917IVF9_9BACT</name>
<dbReference type="GO" id="GO:0003700">
    <property type="term" value="F:DNA-binding transcription factor activity"/>
    <property type="evidence" value="ECO:0007669"/>
    <property type="project" value="InterPro"/>
</dbReference>
<dbReference type="PROSITE" id="PS01124">
    <property type="entry name" value="HTH_ARAC_FAMILY_2"/>
    <property type="match status" value="1"/>
</dbReference>
<evidence type="ECO:0000256" key="1">
    <source>
        <dbReference type="ARBA" id="ARBA00023015"/>
    </source>
</evidence>
<dbReference type="Pfam" id="PF12833">
    <property type="entry name" value="HTH_18"/>
    <property type="match status" value="1"/>
</dbReference>
<dbReference type="RefSeq" id="WP_188951419.1">
    <property type="nucleotide sequence ID" value="NZ_BMIB01000002.1"/>
</dbReference>
<dbReference type="GO" id="GO:0043565">
    <property type="term" value="F:sequence-specific DNA binding"/>
    <property type="evidence" value="ECO:0007669"/>
    <property type="project" value="InterPro"/>
</dbReference>
<dbReference type="InterPro" id="IPR050204">
    <property type="entry name" value="AraC_XylS_family_regulators"/>
</dbReference>
<keyword evidence="2" id="KW-0238">DNA-binding</keyword>
<accession>A0A917IVF9</accession>
<dbReference type="Gene3D" id="1.10.10.60">
    <property type="entry name" value="Homeodomain-like"/>
    <property type="match status" value="1"/>
</dbReference>
<dbReference type="InterPro" id="IPR018060">
    <property type="entry name" value="HTH_AraC"/>
</dbReference>
<protein>
    <recommendedName>
        <fullName evidence="4">HTH araC/xylS-type domain-containing protein</fullName>
    </recommendedName>
</protein>
<evidence type="ECO:0000313" key="5">
    <source>
        <dbReference type="EMBL" id="GGH63777.1"/>
    </source>
</evidence>
<dbReference type="EMBL" id="BMIB01000002">
    <property type="protein sequence ID" value="GGH63777.1"/>
    <property type="molecule type" value="Genomic_DNA"/>
</dbReference>
<keyword evidence="3" id="KW-0804">Transcription</keyword>
<feature type="domain" description="HTH araC/xylS-type" evidence="4">
    <location>
        <begin position="155"/>
        <end position="255"/>
    </location>
</feature>